<dbReference type="InterPro" id="IPR043502">
    <property type="entry name" value="DNA/RNA_pol_sf"/>
</dbReference>
<dbReference type="EMBL" id="JAINUF010000023">
    <property type="protein sequence ID" value="KAJ8333531.1"/>
    <property type="molecule type" value="Genomic_DNA"/>
</dbReference>
<accession>A0A9Q1E7B9</accession>
<dbReference type="PANTHER" id="PTHR15503:SF22">
    <property type="entry name" value="TRANSPOSON TY3-I GAG POLYPROTEIN"/>
    <property type="match status" value="1"/>
</dbReference>
<gene>
    <name evidence="3" type="ORF">SKAU_G00415390</name>
</gene>
<dbReference type="InterPro" id="IPR032549">
    <property type="entry name" value="DUF4939"/>
</dbReference>
<sequence length="548" mass="59392">MEASEEAPATGQGLDQHLATHGAALAAHEEGIRALQASHQVLHAQQGQIMSQLRADSLRDLAESFRTLTLATTPPPVAQAPPINPPLPPDAKEPKLQLPLRYGGEPGKCRGFLTQCIIFFKAQAPRFYTQEARVAFILSLLTGTALEWADHLIRASSPVMSHTDRLMAKMTSVFDHDVSAQEAAMRLTRLRQGTETVASFSIRFRALAGETGWADGPLSSLFLNALSDSVKDALSVLKVPATFGALVSTAIRVDNRIRERERERAKGGNRDRPPRHLPPPALPPSAYPSFSREEPMQVDGAAVCNPRGTRPQEGSIPYHSGTLLAYPPQPSHQLGGDEAVIRQWGPRCGPHCSVPRFLAVGGSGANVESSTDCIQEQDSSCPDWNNSLVSSEGCEESLAWDSLADGSLMWEEPPTDSEIEWPASLDSFPDKESTKVGGVIVFSLPPNVPEQYRFLAEVFSRQRATTLRPHRPYDCAIELYPGTVPPRGSLYSLSIPESVAMKAYIEASLTNGFIRPSTSPAGAGFFFVKKKTGGFVHVLTIGALMTSQ</sequence>
<organism evidence="3 4">
    <name type="scientific">Synaphobranchus kaupii</name>
    <name type="common">Kaup's arrowtooth eel</name>
    <dbReference type="NCBI Taxonomy" id="118154"/>
    <lineage>
        <taxon>Eukaryota</taxon>
        <taxon>Metazoa</taxon>
        <taxon>Chordata</taxon>
        <taxon>Craniata</taxon>
        <taxon>Vertebrata</taxon>
        <taxon>Euteleostomi</taxon>
        <taxon>Actinopterygii</taxon>
        <taxon>Neopterygii</taxon>
        <taxon>Teleostei</taxon>
        <taxon>Anguilliformes</taxon>
        <taxon>Synaphobranchidae</taxon>
        <taxon>Synaphobranchus</taxon>
    </lineage>
</organism>
<dbReference type="Proteomes" id="UP001152622">
    <property type="component" value="Chromosome 23"/>
</dbReference>
<dbReference type="Gene3D" id="3.10.10.10">
    <property type="entry name" value="HIV Type 1 Reverse Transcriptase, subunit A, domain 1"/>
    <property type="match status" value="1"/>
</dbReference>
<dbReference type="SUPFAM" id="SSF56672">
    <property type="entry name" value="DNA/RNA polymerases"/>
    <property type="match status" value="1"/>
</dbReference>
<reference evidence="3" key="1">
    <citation type="journal article" date="2023" name="Science">
        <title>Genome structures resolve the early diversification of teleost fishes.</title>
        <authorList>
            <person name="Parey E."/>
            <person name="Louis A."/>
            <person name="Montfort J."/>
            <person name="Bouchez O."/>
            <person name="Roques C."/>
            <person name="Iampietro C."/>
            <person name="Lluch J."/>
            <person name="Castinel A."/>
            <person name="Donnadieu C."/>
            <person name="Desvignes T."/>
            <person name="Floi Bucao C."/>
            <person name="Jouanno E."/>
            <person name="Wen M."/>
            <person name="Mejri S."/>
            <person name="Dirks R."/>
            <person name="Jansen H."/>
            <person name="Henkel C."/>
            <person name="Chen W.J."/>
            <person name="Zahm M."/>
            <person name="Cabau C."/>
            <person name="Klopp C."/>
            <person name="Thompson A.W."/>
            <person name="Robinson-Rechavi M."/>
            <person name="Braasch I."/>
            <person name="Lecointre G."/>
            <person name="Bobe J."/>
            <person name="Postlethwait J.H."/>
            <person name="Berthelot C."/>
            <person name="Roest Crollius H."/>
            <person name="Guiguen Y."/>
        </authorList>
    </citation>
    <scope>NUCLEOTIDE SEQUENCE</scope>
    <source>
        <strain evidence="3">WJC10195</strain>
    </source>
</reference>
<comment type="caution">
    <text evidence="3">The sequence shown here is derived from an EMBL/GenBank/DDBJ whole genome shotgun (WGS) entry which is preliminary data.</text>
</comment>
<dbReference type="PANTHER" id="PTHR15503">
    <property type="entry name" value="LDOC1 RELATED"/>
    <property type="match status" value="1"/>
</dbReference>
<dbReference type="Pfam" id="PF16297">
    <property type="entry name" value="DUF4939"/>
    <property type="match status" value="1"/>
</dbReference>
<name>A0A9Q1E7B9_SYNKA</name>
<keyword evidence="4" id="KW-1185">Reference proteome</keyword>
<dbReference type="AlphaFoldDB" id="A0A9Q1E7B9"/>
<evidence type="ECO:0000313" key="3">
    <source>
        <dbReference type="EMBL" id="KAJ8333531.1"/>
    </source>
</evidence>
<evidence type="ECO:0000313" key="4">
    <source>
        <dbReference type="Proteomes" id="UP001152622"/>
    </source>
</evidence>
<evidence type="ECO:0000256" key="1">
    <source>
        <dbReference type="SAM" id="MobiDB-lite"/>
    </source>
</evidence>
<evidence type="ECO:0000259" key="2">
    <source>
        <dbReference type="Pfam" id="PF16297"/>
    </source>
</evidence>
<proteinExistence type="predicted"/>
<dbReference type="OrthoDB" id="8447610at2759"/>
<feature type="region of interest" description="Disordered" evidence="1">
    <location>
        <begin position="258"/>
        <end position="324"/>
    </location>
</feature>
<protein>
    <recommendedName>
        <fullName evidence="2">DUF4939 domain-containing protein</fullName>
    </recommendedName>
</protein>
<feature type="domain" description="DUF4939" evidence="2">
    <location>
        <begin position="97"/>
        <end position="177"/>
    </location>
</feature>
<feature type="compositionally biased region" description="Basic and acidic residues" evidence="1">
    <location>
        <begin position="258"/>
        <end position="274"/>
    </location>
</feature>
<dbReference type="InterPro" id="IPR032567">
    <property type="entry name" value="RTL1-rel"/>
</dbReference>
<feature type="compositionally biased region" description="Pro residues" evidence="1">
    <location>
        <begin position="276"/>
        <end position="286"/>
    </location>
</feature>